<proteinExistence type="inferred from homology"/>
<dbReference type="SUPFAM" id="SSF50156">
    <property type="entry name" value="PDZ domain-like"/>
    <property type="match status" value="1"/>
</dbReference>
<evidence type="ECO:0000313" key="7">
    <source>
        <dbReference type="EMBL" id="ERP32011.1"/>
    </source>
</evidence>
<evidence type="ECO:0000256" key="1">
    <source>
        <dbReference type="ARBA" id="ARBA00009179"/>
    </source>
</evidence>
<dbReference type="SUPFAM" id="SSF52096">
    <property type="entry name" value="ClpP/crotonase"/>
    <property type="match status" value="1"/>
</dbReference>
<dbReference type="Proteomes" id="UP000017148">
    <property type="component" value="Unassembled WGS sequence"/>
</dbReference>
<dbReference type="RefSeq" id="WP_022636486.1">
    <property type="nucleotide sequence ID" value="NZ_ASJR01000007.1"/>
</dbReference>
<dbReference type="OrthoDB" id="9812068at2"/>
<dbReference type="SMART" id="SM00228">
    <property type="entry name" value="PDZ"/>
    <property type="match status" value="1"/>
</dbReference>
<keyword evidence="3 5" id="KW-0378">Hydrolase</keyword>
<dbReference type="PATRIC" id="fig|1313304.3.peg.948"/>
<evidence type="ECO:0000256" key="5">
    <source>
        <dbReference type="RuleBase" id="RU004404"/>
    </source>
</evidence>
<dbReference type="InterPro" id="IPR029045">
    <property type="entry name" value="ClpP/crotonase-like_dom_sf"/>
</dbReference>
<feature type="domain" description="PDZ" evidence="6">
    <location>
        <begin position="99"/>
        <end position="167"/>
    </location>
</feature>
<dbReference type="FunFam" id="2.30.42.10:FF:000063">
    <property type="entry name" value="Peptidase, S41 family"/>
    <property type="match status" value="1"/>
</dbReference>
<dbReference type="GO" id="GO:0008236">
    <property type="term" value="F:serine-type peptidase activity"/>
    <property type="evidence" value="ECO:0007669"/>
    <property type="project" value="UniProtKB-KW"/>
</dbReference>
<dbReference type="GO" id="GO:0006508">
    <property type="term" value="P:proteolysis"/>
    <property type="evidence" value="ECO:0007669"/>
    <property type="project" value="UniProtKB-KW"/>
</dbReference>
<dbReference type="eggNOG" id="COG0793">
    <property type="taxonomic scope" value="Bacteria"/>
</dbReference>
<dbReference type="GO" id="GO:0007165">
    <property type="term" value="P:signal transduction"/>
    <property type="evidence" value="ECO:0007669"/>
    <property type="project" value="TreeGrafter"/>
</dbReference>
<dbReference type="Gene3D" id="3.90.226.10">
    <property type="entry name" value="2-enoyl-CoA Hydratase, Chain A, domain 1"/>
    <property type="match status" value="1"/>
</dbReference>
<dbReference type="SMART" id="SM00245">
    <property type="entry name" value="TSPc"/>
    <property type="match status" value="1"/>
</dbReference>
<evidence type="ECO:0000256" key="2">
    <source>
        <dbReference type="ARBA" id="ARBA00022670"/>
    </source>
</evidence>
<evidence type="ECO:0000256" key="4">
    <source>
        <dbReference type="ARBA" id="ARBA00022825"/>
    </source>
</evidence>
<dbReference type="GO" id="GO:0004175">
    <property type="term" value="F:endopeptidase activity"/>
    <property type="evidence" value="ECO:0007669"/>
    <property type="project" value="TreeGrafter"/>
</dbReference>
<dbReference type="PROSITE" id="PS50106">
    <property type="entry name" value="PDZ"/>
    <property type="match status" value="1"/>
</dbReference>
<comment type="similarity">
    <text evidence="1 5">Belongs to the peptidase S41A family.</text>
</comment>
<gene>
    <name evidence="7" type="ORF">CALK_0992</name>
</gene>
<dbReference type="NCBIfam" id="TIGR00225">
    <property type="entry name" value="prc"/>
    <property type="match status" value="1"/>
</dbReference>
<dbReference type="GO" id="GO:0030288">
    <property type="term" value="C:outer membrane-bounded periplasmic space"/>
    <property type="evidence" value="ECO:0007669"/>
    <property type="project" value="TreeGrafter"/>
</dbReference>
<evidence type="ECO:0000259" key="6">
    <source>
        <dbReference type="PROSITE" id="PS50106"/>
    </source>
</evidence>
<dbReference type="Pfam" id="PF17820">
    <property type="entry name" value="PDZ_6"/>
    <property type="match status" value="1"/>
</dbReference>
<keyword evidence="8" id="KW-1185">Reference proteome</keyword>
<dbReference type="InterPro" id="IPR004447">
    <property type="entry name" value="Peptidase_S41A"/>
</dbReference>
<dbReference type="Gene3D" id="2.30.42.10">
    <property type="match status" value="1"/>
</dbReference>
<dbReference type="EMBL" id="ASJR01000007">
    <property type="protein sequence ID" value="ERP32011.1"/>
    <property type="molecule type" value="Genomic_DNA"/>
</dbReference>
<sequence length="597" mass="66455">MKIKQGSISLFCTACIAVTVFLGVFLDTTVAGESRRGREDTLQSNDRFYYGLHLLERTLQRVYTGYVEDIDEDSLIRGAIDGALDILDPYTTFYEPKEYEELRVRTEGEFGGLGIQISIRDDVLTVMTPIAGTPAERAGIRSGDQIVKIDGESTEGISLENAVDKMRGEPGTDVTITISRSGETEPVDYTITRDIIEIRAIPYAGILKDAVGYVRLSTFSSVSADSVRNRVDQLVEEGAQGLIVDLRSNPGGLLEQAVSVADVFLPANKKVVYTQGRIREGNREFFTQLPASIPDDMPLVVLVNRASASASEIVAGAIQDWDRGIVLGETTFGKGSVQTVLPIDRTENRFLKLTTSYYHTPSGRSINRPHDMDVSELHPDSLEIEIDSSKVYRTKRLERKVFGGGGIVPDTIVETREFDAIIRSLLVKDLFFKFANYHHPLLEEQGVDIGETFTVSDELFQEFLAYADSVGVVYESSAGRTLDSLKAHTGLDHGDTSKVDEESREAFLRKNISEEDAEEIRAAIDMLESVFQRSHREAIRASEEEIREKIRMALLVREKGQDNPLIHELNIADDQQVNAALDILRITETYRAILEQN</sequence>
<comment type="caution">
    <text evidence="7">The sequence shown here is derived from an EMBL/GenBank/DDBJ whole genome shotgun (WGS) entry which is preliminary data.</text>
</comment>
<evidence type="ECO:0000256" key="3">
    <source>
        <dbReference type="ARBA" id="ARBA00022801"/>
    </source>
</evidence>
<keyword evidence="4 5" id="KW-0720">Serine protease</keyword>
<dbReference type="PANTHER" id="PTHR32060:SF30">
    <property type="entry name" value="CARBOXY-TERMINAL PROCESSING PROTEASE CTPA"/>
    <property type="match status" value="1"/>
</dbReference>
<dbReference type="PANTHER" id="PTHR32060">
    <property type="entry name" value="TAIL-SPECIFIC PROTEASE"/>
    <property type="match status" value="1"/>
</dbReference>
<dbReference type="InterPro" id="IPR041489">
    <property type="entry name" value="PDZ_6"/>
</dbReference>
<dbReference type="STRING" id="1313304.CALK_0992"/>
<dbReference type="Pfam" id="PF03572">
    <property type="entry name" value="Peptidase_S41"/>
    <property type="match status" value="1"/>
</dbReference>
<dbReference type="Gene3D" id="3.30.750.44">
    <property type="match status" value="1"/>
</dbReference>
<keyword evidence="2 5" id="KW-0645">Protease</keyword>
<protein>
    <submittedName>
        <fullName evidence="7">Carboxyl-terminal protease</fullName>
    </submittedName>
</protein>
<dbReference type="AlphaFoldDB" id="U7D8V1"/>
<dbReference type="InterPro" id="IPR036034">
    <property type="entry name" value="PDZ_sf"/>
</dbReference>
<dbReference type="InterPro" id="IPR005151">
    <property type="entry name" value="Tail-specific_protease"/>
</dbReference>
<accession>U7D8V1</accession>
<dbReference type="CDD" id="cd06782">
    <property type="entry name" value="cpPDZ_CPP-like"/>
    <property type="match status" value="1"/>
</dbReference>
<dbReference type="InterPro" id="IPR001478">
    <property type="entry name" value="PDZ"/>
</dbReference>
<dbReference type="CDD" id="cd07560">
    <property type="entry name" value="Peptidase_S41_CPP"/>
    <property type="match status" value="1"/>
</dbReference>
<evidence type="ECO:0000313" key="8">
    <source>
        <dbReference type="Proteomes" id="UP000017148"/>
    </source>
</evidence>
<reference evidence="7 8" key="1">
    <citation type="journal article" date="2013" name="Environ. Microbiol.">
        <title>Genome analysis of Chitinivibrio alkaliphilus gen. nov., sp. nov., a novel extremely haloalkaliphilic anaerobic chitinolytic bacterium from the candidate phylum Termite Group 3.</title>
        <authorList>
            <person name="Sorokin D.Y."/>
            <person name="Gumerov V.M."/>
            <person name="Rakitin A.L."/>
            <person name="Beletsky A.V."/>
            <person name="Damste J.S."/>
            <person name="Muyzer G."/>
            <person name="Mardanov A.V."/>
            <person name="Ravin N.V."/>
        </authorList>
    </citation>
    <scope>NUCLEOTIDE SEQUENCE [LARGE SCALE GENOMIC DNA]</scope>
    <source>
        <strain evidence="7 8">ACht1</strain>
    </source>
</reference>
<name>U7D8V1_9BACT</name>
<organism evidence="7 8">
    <name type="scientific">Chitinivibrio alkaliphilus ACht1</name>
    <dbReference type="NCBI Taxonomy" id="1313304"/>
    <lineage>
        <taxon>Bacteria</taxon>
        <taxon>Pseudomonadati</taxon>
        <taxon>Fibrobacterota</taxon>
        <taxon>Chitinivibrionia</taxon>
        <taxon>Chitinivibrionales</taxon>
        <taxon>Chitinivibrionaceae</taxon>
        <taxon>Chitinivibrio</taxon>
    </lineage>
</organism>